<protein>
    <submittedName>
        <fullName evidence="1">Uncharacterized protein</fullName>
    </submittedName>
</protein>
<evidence type="ECO:0000313" key="1">
    <source>
        <dbReference type="EMBL" id="MCB8562800.1"/>
    </source>
</evidence>
<proteinExistence type="predicted"/>
<dbReference type="AlphaFoldDB" id="A0AAW4VT35"/>
<evidence type="ECO:0000313" key="2">
    <source>
        <dbReference type="Proteomes" id="UP001197827"/>
    </source>
</evidence>
<accession>A0AAW4VT35</accession>
<reference evidence="1" key="1">
    <citation type="submission" date="2021-10" db="EMBL/GenBank/DDBJ databases">
        <title>Collection of gut derived symbiotic bacterial strains cultured from healthy donors.</title>
        <authorList>
            <person name="Lin H."/>
            <person name="Littmann E."/>
            <person name="Kohout C."/>
            <person name="Pamer E.G."/>
        </authorList>
    </citation>
    <scope>NUCLEOTIDE SEQUENCE</scope>
    <source>
        <strain evidence="1">DFI.5.2</strain>
    </source>
</reference>
<sequence length="57" mass="6443">MILSLNLCCSDLNDSHCYYLLKIIIEGITGVKCQELFVLNSEVNPEHLSDKDMVLDV</sequence>
<organism evidence="1 2">
    <name type="scientific">Faecalibacillus intestinalis</name>
    <dbReference type="NCBI Taxonomy" id="1982626"/>
    <lineage>
        <taxon>Bacteria</taxon>
        <taxon>Bacillati</taxon>
        <taxon>Bacillota</taxon>
        <taxon>Erysipelotrichia</taxon>
        <taxon>Erysipelotrichales</taxon>
        <taxon>Coprobacillaceae</taxon>
        <taxon>Faecalibacillus</taxon>
    </lineage>
</organism>
<comment type="caution">
    <text evidence="1">The sequence shown here is derived from an EMBL/GenBank/DDBJ whole genome shotgun (WGS) entry which is preliminary data.</text>
</comment>
<dbReference type="Proteomes" id="UP001197827">
    <property type="component" value="Unassembled WGS sequence"/>
</dbReference>
<gene>
    <name evidence="1" type="ORF">LJD74_12485</name>
</gene>
<dbReference type="EMBL" id="JAJDKQ010000031">
    <property type="protein sequence ID" value="MCB8562800.1"/>
    <property type="molecule type" value="Genomic_DNA"/>
</dbReference>
<name>A0AAW4VT35_9FIRM</name>
<dbReference type="RefSeq" id="WP_158570330.1">
    <property type="nucleotide sequence ID" value="NZ_JADPGJ010000030.1"/>
</dbReference>